<keyword evidence="9 15" id="KW-0460">Magnesium</keyword>
<feature type="binding site" evidence="15">
    <location>
        <position position="144"/>
    </location>
    <ligand>
        <name>NAD(+)</name>
        <dbReference type="ChEBI" id="CHEBI:57540"/>
    </ligand>
</feature>
<protein>
    <recommendedName>
        <fullName evidence="3 15">DNA ligase</fullName>
        <ecNumber evidence="2 15">6.5.1.2</ecNumber>
    </recommendedName>
    <alternativeName>
        <fullName evidence="15">Polydeoxyribonucleotide synthase [NAD(+)]</fullName>
    </alternativeName>
</protein>
<dbReference type="SUPFAM" id="SSF52113">
    <property type="entry name" value="BRCT domain"/>
    <property type="match status" value="1"/>
</dbReference>
<dbReference type="SMART" id="SM00532">
    <property type="entry name" value="LIGANc"/>
    <property type="match status" value="1"/>
</dbReference>
<dbReference type="AlphaFoldDB" id="A0A0F3QAC6"/>
<evidence type="ECO:0000256" key="14">
    <source>
        <dbReference type="ARBA" id="ARBA00060881"/>
    </source>
</evidence>
<keyword evidence="5 15" id="KW-0235">DNA replication</keyword>
<reference evidence="18 19" key="1">
    <citation type="submission" date="2015-02" db="EMBL/GenBank/DDBJ databases">
        <title>Genome Sequencing of Rickettsiales.</title>
        <authorList>
            <person name="Daugherty S.C."/>
            <person name="Su Q."/>
            <person name="Abolude K."/>
            <person name="Beier-Sexton M."/>
            <person name="Carlyon J.A."/>
            <person name="Carter R."/>
            <person name="Day N.P."/>
            <person name="Dumler S.J."/>
            <person name="Dyachenko V."/>
            <person name="Godinez A."/>
            <person name="Kurtti T.J."/>
            <person name="Lichay M."/>
            <person name="Mullins K.E."/>
            <person name="Ott S."/>
            <person name="Pappas-Brown V."/>
            <person name="Paris D.H."/>
            <person name="Patel P."/>
            <person name="Richards A.L."/>
            <person name="Sadzewicz L."/>
            <person name="Sears K."/>
            <person name="Seidman D."/>
            <person name="Sengamalay N."/>
            <person name="Stenos J."/>
            <person name="Tallon L.J."/>
            <person name="Vincent G."/>
            <person name="Fraser C.M."/>
            <person name="Munderloh U."/>
            <person name="Dunning-Hotopp J.C."/>
        </authorList>
    </citation>
    <scope>NUCLEOTIDE SEQUENCE [LARGE SCALE GENOMIC DNA]</scope>
    <source>
        <strain evidence="18 19">RML An4</strain>
    </source>
</reference>
<evidence type="ECO:0000256" key="5">
    <source>
        <dbReference type="ARBA" id="ARBA00022705"/>
    </source>
</evidence>
<keyword evidence="10 15" id="KW-0520">NAD</keyword>
<feature type="binding site" evidence="15">
    <location>
        <begin position="89"/>
        <end position="90"/>
    </location>
    <ligand>
        <name>NAD(+)</name>
        <dbReference type="ChEBI" id="CHEBI:57540"/>
    </ligand>
</feature>
<dbReference type="InterPro" id="IPR004150">
    <property type="entry name" value="NAD_DNA_ligase_OB"/>
</dbReference>
<feature type="active site" description="N6-AMP-lysine intermediate" evidence="15">
    <location>
        <position position="123"/>
    </location>
</feature>
<dbReference type="InterPro" id="IPR013840">
    <property type="entry name" value="DNAligase_N"/>
</dbReference>
<dbReference type="PATRIC" id="fig|1359193.3.peg.74"/>
<dbReference type="GO" id="GO:0005829">
    <property type="term" value="C:cytosol"/>
    <property type="evidence" value="ECO:0007669"/>
    <property type="project" value="TreeGrafter"/>
</dbReference>
<evidence type="ECO:0000256" key="16">
    <source>
        <dbReference type="RuleBase" id="RU000618"/>
    </source>
</evidence>
<dbReference type="EMBL" id="LAOI01000001">
    <property type="protein sequence ID" value="KJV89111.1"/>
    <property type="molecule type" value="Genomic_DNA"/>
</dbReference>
<feature type="binding site" evidence="15">
    <location>
        <position position="121"/>
    </location>
    <ligand>
        <name>NAD(+)</name>
        <dbReference type="ChEBI" id="CHEBI:57540"/>
    </ligand>
</feature>
<dbReference type="FunFam" id="3.30.470.30:FF:000001">
    <property type="entry name" value="DNA ligase"/>
    <property type="match status" value="1"/>
</dbReference>
<comment type="cofactor">
    <cofactor evidence="15">
        <name>Mg(2+)</name>
        <dbReference type="ChEBI" id="CHEBI:18420"/>
    </cofactor>
    <cofactor evidence="15">
        <name>Mn(2+)</name>
        <dbReference type="ChEBI" id="CHEBI:29035"/>
    </cofactor>
</comment>
<dbReference type="Pfam" id="PF03119">
    <property type="entry name" value="DNA_ligase_ZBD"/>
    <property type="match status" value="1"/>
</dbReference>
<dbReference type="Gene3D" id="6.20.10.30">
    <property type="match status" value="1"/>
</dbReference>
<evidence type="ECO:0000256" key="3">
    <source>
        <dbReference type="ARBA" id="ARBA00013308"/>
    </source>
</evidence>
<dbReference type="Pfam" id="PF01653">
    <property type="entry name" value="DNA_ligase_aden"/>
    <property type="match status" value="1"/>
</dbReference>
<proteinExistence type="inferred from homology"/>
<dbReference type="GO" id="GO:0046872">
    <property type="term" value="F:metal ion binding"/>
    <property type="evidence" value="ECO:0007669"/>
    <property type="project" value="UniProtKB-KW"/>
</dbReference>
<dbReference type="NCBIfam" id="NF005932">
    <property type="entry name" value="PRK07956.1"/>
    <property type="match status" value="1"/>
</dbReference>
<dbReference type="FunFam" id="2.40.50.140:FF:000012">
    <property type="entry name" value="DNA ligase"/>
    <property type="match status" value="1"/>
</dbReference>
<dbReference type="Pfam" id="PF00533">
    <property type="entry name" value="BRCT"/>
    <property type="match status" value="1"/>
</dbReference>
<dbReference type="InterPro" id="IPR010994">
    <property type="entry name" value="RuvA_2-like"/>
</dbReference>
<sequence>MQNIEKINEEEAKKLLIELADKIAQYNHAYYIEDKPLVSDAEYDQLFNTNLKLEQKFPHLILENSPSKKIGAKVENKFAKVTHQVPMLSLSNVFDEEDVKDFLDRIKSFLRLDQFSPIFCEPKIDGLSFAATYKNGILTTGATRGDGYIGEDITANIKTIKDFPHKINNAPELLEVRGEIYIEKNDFTSLNQEQEQQGKDKFANPRNAAAGSLRQLDPSVTAKRPLKYFVYAIGSAKEELANSQDQLLAKFKELGFNVNEIGKLANSEEEIFSFYEYLKTNRKNLPYEIDGVVYKLNDFALQDRMGFIARSPRFATAHKFPAIIGQTKLLSITVQVGRTGTLTPVAELEPIEIGGVIVSRATLHNYQEIARKDVRVGDYVFLQRAGDVIPQITGVDLAKRSADATTFDPPLFCPSCNSKLHYVPEDIIIRCDNGLNCPAQNYEHIRHFVSKNAMDIEGLGRKQVEFLIDKGLISNPYDIFFLKEKNEASLTKLENMDGWGKKSVENLFNNIEKSKNVSLPRFIYALGIRHIGEQNAKLLAREFGSYENFIAQMELLKENDPEIYQKLNNLDGIGDKMLVDIIDFFDVKENIELIKNLSEVLNIEDYKETREQSSLTGKIVVFTGSMPTLSRAEAKATAEKLGAKVAASVSSNTDLVIAGEDAGSKLKKAKELGIKIIDEAEWLTLVRDI</sequence>
<evidence type="ECO:0000256" key="10">
    <source>
        <dbReference type="ARBA" id="ARBA00023027"/>
    </source>
</evidence>
<evidence type="ECO:0000256" key="1">
    <source>
        <dbReference type="ARBA" id="ARBA00004067"/>
    </source>
</evidence>
<dbReference type="FunFam" id="1.10.150.20:FF:000007">
    <property type="entry name" value="DNA ligase"/>
    <property type="match status" value="1"/>
</dbReference>
<feature type="domain" description="BRCT" evidence="17">
    <location>
        <begin position="610"/>
        <end position="683"/>
    </location>
</feature>
<feature type="binding site" evidence="15">
    <location>
        <position position="295"/>
    </location>
    <ligand>
        <name>NAD(+)</name>
        <dbReference type="ChEBI" id="CHEBI:57540"/>
    </ligand>
</feature>
<evidence type="ECO:0000259" key="17">
    <source>
        <dbReference type="PROSITE" id="PS50172"/>
    </source>
</evidence>
<feature type="binding site" evidence="15">
    <location>
        <position position="179"/>
    </location>
    <ligand>
        <name>NAD(+)</name>
        <dbReference type="ChEBI" id="CHEBI:57540"/>
    </ligand>
</feature>
<comment type="caution">
    <text evidence="18">The sequence shown here is derived from an EMBL/GenBank/DDBJ whole genome shotgun (WGS) entry which is preliminary data.</text>
</comment>
<keyword evidence="6 15" id="KW-0479">Metal-binding</keyword>
<dbReference type="InterPro" id="IPR001679">
    <property type="entry name" value="DNA_ligase"/>
</dbReference>
<keyword evidence="19" id="KW-1185">Reference proteome</keyword>
<dbReference type="Proteomes" id="UP000033661">
    <property type="component" value="Unassembled WGS sequence"/>
</dbReference>
<evidence type="ECO:0000256" key="13">
    <source>
        <dbReference type="ARBA" id="ARBA00034005"/>
    </source>
</evidence>
<feature type="binding site" evidence="15">
    <location>
        <position position="437"/>
    </location>
    <ligand>
        <name>Zn(2+)</name>
        <dbReference type="ChEBI" id="CHEBI:29105"/>
    </ligand>
</feature>
<dbReference type="SMART" id="SM00292">
    <property type="entry name" value="BRCT"/>
    <property type="match status" value="1"/>
</dbReference>
<dbReference type="PROSITE" id="PS01055">
    <property type="entry name" value="DNA_LIGASE_N1"/>
    <property type="match status" value="1"/>
</dbReference>
<comment type="similarity">
    <text evidence="14 15">Belongs to the NAD-dependent DNA ligase family. LigA subfamily.</text>
</comment>
<dbReference type="GO" id="GO:0006260">
    <property type="term" value="P:DNA replication"/>
    <property type="evidence" value="ECO:0007669"/>
    <property type="project" value="UniProtKB-KW"/>
</dbReference>
<keyword evidence="11 15" id="KW-0234">DNA repair</keyword>
<evidence type="ECO:0000256" key="15">
    <source>
        <dbReference type="HAMAP-Rule" id="MF_01588"/>
    </source>
</evidence>
<evidence type="ECO:0000313" key="19">
    <source>
        <dbReference type="Proteomes" id="UP000033661"/>
    </source>
</evidence>
<dbReference type="SUPFAM" id="SSF56091">
    <property type="entry name" value="DNA ligase/mRNA capping enzyme, catalytic domain"/>
    <property type="match status" value="1"/>
</dbReference>
<dbReference type="CDD" id="cd17748">
    <property type="entry name" value="BRCT_DNA_ligase_like"/>
    <property type="match status" value="1"/>
</dbReference>
<evidence type="ECO:0000256" key="8">
    <source>
        <dbReference type="ARBA" id="ARBA00022833"/>
    </source>
</evidence>
<dbReference type="RefSeq" id="WP_045798701.1">
    <property type="nucleotide sequence ID" value="NZ_LAOI01000001.1"/>
</dbReference>
<dbReference type="Gene3D" id="3.40.50.10190">
    <property type="entry name" value="BRCT domain"/>
    <property type="match status" value="1"/>
</dbReference>
<dbReference type="SUPFAM" id="SSF47781">
    <property type="entry name" value="RuvA domain 2-like"/>
    <property type="match status" value="1"/>
</dbReference>
<evidence type="ECO:0000256" key="4">
    <source>
        <dbReference type="ARBA" id="ARBA00022598"/>
    </source>
</evidence>
<organism evidence="18 19">
    <name type="scientific">Rickettsia bellii str. RML An4</name>
    <dbReference type="NCBI Taxonomy" id="1359193"/>
    <lineage>
        <taxon>Bacteria</taxon>
        <taxon>Pseudomonadati</taxon>
        <taxon>Pseudomonadota</taxon>
        <taxon>Alphaproteobacteria</taxon>
        <taxon>Rickettsiales</taxon>
        <taxon>Rickettsiaceae</taxon>
        <taxon>Rickettsieae</taxon>
        <taxon>Rickettsia</taxon>
        <taxon>belli group</taxon>
    </lineage>
</organism>
<dbReference type="InterPro" id="IPR004149">
    <property type="entry name" value="Znf_DNAligase_C4"/>
</dbReference>
<dbReference type="InterPro" id="IPR018239">
    <property type="entry name" value="DNA_ligase_AS"/>
</dbReference>
<gene>
    <name evidence="15 18" type="primary">ligA</name>
    <name evidence="18" type="ORF">RBEAN4_0078</name>
</gene>
<feature type="binding site" evidence="15">
    <location>
        <position position="413"/>
    </location>
    <ligand>
        <name>Zn(2+)</name>
        <dbReference type="ChEBI" id="CHEBI:29105"/>
    </ligand>
</feature>
<feature type="binding site" evidence="15">
    <location>
        <begin position="40"/>
        <end position="44"/>
    </location>
    <ligand>
        <name>NAD(+)</name>
        <dbReference type="ChEBI" id="CHEBI:57540"/>
    </ligand>
</feature>
<feature type="binding site" evidence="15">
    <location>
        <position position="416"/>
    </location>
    <ligand>
        <name>Zn(2+)</name>
        <dbReference type="ChEBI" id="CHEBI:29105"/>
    </ligand>
</feature>
<dbReference type="NCBIfam" id="TIGR00575">
    <property type="entry name" value="dnlj"/>
    <property type="match status" value="1"/>
</dbReference>
<comment type="function">
    <text evidence="1 15">DNA ligase that catalyzes the formation of phosphodiester linkages between 5'-phosphoryl and 3'-hydroxyl groups in double-stranded DNA using NAD as a coenzyme and as the energy source for the reaction. It is essential for DNA replication and repair of damaged DNA.</text>
</comment>
<evidence type="ECO:0000313" key="18">
    <source>
        <dbReference type="EMBL" id="KJV89111.1"/>
    </source>
</evidence>
<keyword evidence="8 15" id="KW-0862">Zinc</keyword>
<dbReference type="PROSITE" id="PS01056">
    <property type="entry name" value="DNA_LIGASE_N2"/>
    <property type="match status" value="1"/>
</dbReference>
<comment type="catalytic activity">
    <reaction evidence="13 15 16">
        <text>NAD(+) + (deoxyribonucleotide)n-3'-hydroxyl + 5'-phospho-(deoxyribonucleotide)m = (deoxyribonucleotide)n+m + AMP + beta-nicotinamide D-nucleotide.</text>
        <dbReference type="EC" id="6.5.1.2"/>
    </reaction>
</comment>
<dbReference type="InterPro" id="IPR013839">
    <property type="entry name" value="DNAligase_adenylation"/>
</dbReference>
<dbReference type="PANTHER" id="PTHR23389">
    <property type="entry name" value="CHROMOSOME TRANSMISSION FIDELITY FACTOR 18"/>
    <property type="match status" value="1"/>
</dbReference>
<dbReference type="InterPro" id="IPR036420">
    <property type="entry name" value="BRCT_dom_sf"/>
</dbReference>
<name>A0A0F3QAC6_RICBE</name>
<dbReference type="InterPro" id="IPR012340">
    <property type="entry name" value="NA-bd_OB-fold"/>
</dbReference>
<dbReference type="PROSITE" id="PS50172">
    <property type="entry name" value="BRCT"/>
    <property type="match status" value="1"/>
</dbReference>
<dbReference type="PANTHER" id="PTHR23389:SF9">
    <property type="entry name" value="DNA LIGASE"/>
    <property type="match status" value="1"/>
</dbReference>
<dbReference type="EC" id="6.5.1.2" evidence="2 15"/>
<dbReference type="Pfam" id="PF03120">
    <property type="entry name" value="OB_DNA_ligase"/>
    <property type="match status" value="1"/>
</dbReference>
<dbReference type="Gene3D" id="3.30.470.30">
    <property type="entry name" value="DNA ligase/mRNA capping enzyme"/>
    <property type="match status" value="1"/>
</dbReference>
<feature type="binding site" evidence="15">
    <location>
        <position position="431"/>
    </location>
    <ligand>
        <name>Zn(2+)</name>
        <dbReference type="ChEBI" id="CHEBI:29105"/>
    </ligand>
</feature>
<dbReference type="Pfam" id="PF12826">
    <property type="entry name" value="HHH_2"/>
    <property type="match status" value="1"/>
</dbReference>
<dbReference type="PIRSF" id="PIRSF001604">
    <property type="entry name" value="LigA"/>
    <property type="match status" value="1"/>
</dbReference>
<dbReference type="InterPro" id="IPR001357">
    <property type="entry name" value="BRCT_dom"/>
</dbReference>
<dbReference type="SUPFAM" id="SSF50249">
    <property type="entry name" value="Nucleic acid-binding proteins"/>
    <property type="match status" value="1"/>
</dbReference>
<evidence type="ECO:0000256" key="11">
    <source>
        <dbReference type="ARBA" id="ARBA00023204"/>
    </source>
</evidence>
<dbReference type="GO" id="GO:0003911">
    <property type="term" value="F:DNA ligase (NAD+) activity"/>
    <property type="evidence" value="ECO:0007669"/>
    <property type="project" value="UniProtKB-UniRule"/>
</dbReference>
<dbReference type="InterPro" id="IPR041663">
    <property type="entry name" value="DisA/LigA_HHH"/>
</dbReference>
<feature type="binding site" evidence="15">
    <location>
        <position position="319"/>
    </location>
    <ligand>
        <name>NAD(+)</name>
        <dbReference type="ChEBI" id="CHEBI:57540"/>
    </ligand>
</feature>
<evidence type="ECO:0000256" key="2">
    <source>
        <dbReference type="ARBA" id="ARBA00012722"/>
    </source>
</evidence>
<dbReference type="GO" id="GO:0006281">
    <property type="term" value="P:DNA repair"/>
    <property type="evidence" value="ECO:0007669"/>
    <property type="project" value="UniProtKB-KW"/>
</dbReference>
<dbReference type="Gene3D" id="2.40.50.140">
    <property type="entry name" value="Nucleic acid-binding proteins"/>
    <property type="match status" value="1"/>
</dbReference>
<accession>A0A0F3QAC6</accession>
<dbReference type="HAMAP" id="MF_01588">
    <property type="entry name" value="DNA_ligase_A"/>
    <property type="match status" value="1"/>
</dbReference>
<keyword evidence="7 15" id="KW-0227">DNA damage</keyword>
<dbReference type="CDD" id="cd00114">
    <property type="entry name" value="LIGANc"/>
    <property type="match status" value="1"/>
</dbReference>
<dbReference type="Gene3D" id="1.10.150.20">
    <property type="entry name" value="5' to 3' exonuclease, C-terminal subdomain"/>
    <property type="match status" value="2"/>
</dbReference>
<dbReference type="InterPro" id="IPR033136">
    <property type="entry name" value="DNA_ligase_CS"/>
</dbReference>
<keyword evidence="12 15" id="KW-0464">Manganese</keyword>
<keyword evidence="4 15" id="KW-0436">Ligase</keyword>
<evidence type="ECO:0000256" key="7">
    <source>
        <dbReference type="ARBA" id="ARBA00022763"/>
    </source>
</evidence>
<dbReference type="Gene3D" id="1.10.287.610">
    <property type="entry name" value="Helix hairpin bin"/>
    <property type="match status" value="1"/>
</dbReference>
<evidence type="ECO:0000256" key="12">
    <source>
        <dbReference type="ARBA" id="ARBA00023211"/>
    </source>
</evidence>
<evidence type="ECO:0000256" key="9">
    <source>
        <dbReference type="ARBA" id="ARBA00022842"/>
    </source>
</evidence>
<evidence type="ECO:0000256" key="6">
    <source>
        <dbReference type="ARBA" id="ARBA00022723"/>
    </source>
</evidence>